<feature type="domain" description="Rhodanese" evidence="1">
    <location>
        <begin position="258"/>
        <end position="372"/>
    </location>
</feature>
<dbReference type="InterPro" id="IPR040503">
    <property type="entry name" value="TRHO_N"/>
</dbReference>
<reference evidence="2 3" key="1">
    <citation type="journal article" date="2023" name="Life. Sci Alliance">
        <title>Evolutionary insights into 3D genome organization and epigenetic landscape of Vigna mungo.</title>
        <authorList>
            <person name="Junaid A."/>
            <person name="Singh B."/>
            <person name="Bhatia S."/>
        </authorList>
    </citation>
    <scope>NUCLEOTIDE SEQUENCE [LARGE SCALE GENOMIC DNA]</scope>
    <source>
        <strain evidence="2">Urdbean</strain>
    </source>
</reference>
<dbReference type="Gene3D" id="3.40.250.10">
    <property type="entry name" value="Rhodanese-like domain"/>
    <property type="match status" value="1"/>
</dbReference>
<sequence length="484" mass="54548">MGLGLDYDPRLLLTAGRQRETVGEGGIGAARKRMRWCREVFSVRGSGSGSGAHAIALSLAPIVTASFCSKSLVLPFQNSPFKFKLTDSSSLALTHRKQLLPAALSLTQPSTAREDDFDFVVVNFYHFVFIQDPQAEVFKHRSFLELQDLDINGRVYVNEQGINAQYSGPSKDALAYVNWLRQDNRFSDILVQISPSENGHTFPALKLRYKPSLVQFEGGMSHLPLLDPSMRAIPLSPAEWKERLEAVNKTDLRAKDYHDRDFILLDVRNGFHEKSETEGHGYEWDIGHFRGTQRPSVDCFRNTSFGLSQEEITASDPLSNVDKEKANILMYCTGGIRCDVYSTILRRQGFQNLYTLKGGVSHYLKNEGAAEWVGNLFVFDSRLSLPPSVYYTGATTKAELTPVSGDDKFAKCHVCNLEVSELRHRNCANLDCNLLFLCCTKCVKDLRGCCCLTCTTAPRLRPVLNGMQRYKKWHNYRDMDLPEQ</sequence>
<dbReference type="InterPro" id="IPR001763">
    <property type="entry name" value="Rhodanese-like_dom"/>
</dbReference>
<protein>
    <recommendedName>
        <fullName evidence="1">Rhodanese domain-containing protein</fullName>
    </recommendedName>
</protein>
<keyword evidence="3" id="KW-1185">Reference proteome</keyword>
<dbReference type="AlphaFoldDB" id="A0AAQ3P6Z5"/>
<dbReference type="Gene3D" id="3.30.70.100">
    <property type="match status" value="1"/>
</dbReference>
<evidence type="ECO:0000259" key="1">
    <source>
        <dbReference type="PROSITE" id="PS50206"/>
    </source>
</evidence>
<dbReference type="Pfam" id="PF17773">
    <property type="entry name" value="UPF0176_N"/>
    <property type="match status" value="1"/>
</dbReference>
<dbReference type="InterPro" id="IPR020936">
    <property type="entry name" value="TrhO"/>
</dbReference>
<dbReference type="PANTHER" id="PTHR43268:SF3">
    <property type="entry name" value="RHODANESE-LIKE DOMAIN-CONTAINING PROTEIN 7-RELATED"/>
    <property type="match status" value="1"/>
</dbReference>
<proteinExistence type="predicted"/>
<dbReference type="SUPFAM" id="SSF52821">
    <property type="entry name" value="Rhodanese/Cell cycle control phosphatase"/>
    <property type="match status" value="1"/>
</dbReference>
<dbReference type="EMBL" id="CP144700">
    <property type="protein sequence ID" value="WVZ23261.1"/>
    <property type="molecule type" value="Genomic_DNA"/>
</dbReference>
<dbReference type="SMART" id="SM00450">
    <property type="entry name" value="RHOD"/>
    <property type="match status" value="1"/>
</dbReference>
<organism evidence="2 3">
    <name type="scientific">Vigna mungo</name>
    <name type="common">Black gram</name>
    <name type="synonym">Phaseolus mungo</name>
    <dbReference type="NCBI Taxonomy" id="3915"/>
    <lineage>
        <taxon>Eukaryota</taxon>
        <taxon>Viridiplantae</taxon>
        <taxon>Streptophyta</taxon>
        <taxon>Embryophyta</taxon>
        <taxon>Tracheophyta</taxon>
        <taxon>Spermatophyta</taxon>
        <taxon>Magnoliopsida</taxon>
        <taxon>eudicotyledons</taxon>
        <taxon>Gunneridae</taxon>
        <taxon>Pentapetalae</taxon>
        <taxon>rosids</taxon>
        <taxon>fabids</taxon>
        <taxon>Fabales</taxon>
        <taxon>Fabaceae</taxon>
        <taxon>Papilionoideae</taxon>
        <taxon>50 kb inversion clade</taxon>
        <taxon>NPAAA clade</taxon>
        <taxon>indigoferoid/millettioid clade</taxon>
        <taxon>Phaseoleae</taxon>
        <taxon>Vigna</taxon>
    </lineage>
</organism>
<evidence type="ECO:0000313" key="2">
    <source>
        <dbReference type="EMBL" id="WVZ23261.1"/>
    </source>
</evidence>
<accession>A0AAQ3P6Z5</accession>
<dbReference type="Pfam" id="PF12368">
    <property type="entry name" value="Rhodanese_C"/>
    <property type="match status" value="1"/>
</dbReference>
<name>A0AAQ3P6Z5_VIGMU</name>
<evidence type="ECO:0000313" key="3">
    <source>
        <dbReference type="Proteomes" id="UP001374535"/>
    </source>
</evidence>
<gene>
    <name evidence="2" type="ORF">V8G54_001805</name>
</gene>
<dbReference type="Proteomes" id="UP001374535">
    <property type="component" value="Chromosome 1"/>
</dbReference>
<dbReference type="InterPro" id="IPR022111">
    <property type="entry name" value="Rhodanese_C"/>
</dbReference>
<dbReference type="PANTHER" id="PTHR43268">
    <property type="entry name" value="THIOSULFATE SULFURTRANSFERASE/RHODANESE-LIKE DOMAIN-CONTAINING PROTEIN 2"/>
    <property type="match status" value="1"/>
</dbReference>
<dbReference type="PROSITE" id="PS50206">
    <property type="entry name" value="RHODANESE_3"/>
    <property type="match status" value="1"/>
</dbReference>
<dbReference type="InterPro" id="IPR036873">
    <property type="entry name" value="Rhodanese-like_dom_sf"/>
</dbReference>
<dbReference type="CDD" id="cd01518">
    <property type="entry name" value="RHOD_YceA"/>
    <property type="match status" value="1"/>
</dbReference>